<name>A0ABP3K239_9BACI</name>
<feature type="transmembrane region" description="Helical" evidence="2">
    <location>
        <begin position="235"/>
        <end position="258"/>
    </location>
</feature>
<evidence type="ECO:0000313" key="4">
    <source>
        <dbReference type="Proteomes" id="UP001500740"/>
    </source>
</evidence>
<feature type="compositionally biased region" description="Low complexity" evidence="1">
    <location>
        <begin position="44"/>
        <end position="54"/>
    </location>
</feature>
<reference evidence="4" key="1">
    <citation type="journal article" date="2019" name="Int. J. Syst. Evol. Microbiol.">
        <title>The Global Catalogue of Microorganisms (GCM) 10K type strain sequencing project: providing services to taxonomists for standard genome sequencing and annotation.</title>
        <authorList>
            <consortium name="The Broad Institute Genomics Platform"/>
            <consortium name="The Broad Institute Genome Sequencing Center for Infectious Disease"/>
            <person name="Wu L."/>
            <person name="Ma J."/>
        </authorList>
    </citation>
    <scope>NUCLEOTIDE SEQUENCE [LARGE SCALE GENOMIC DNA]</scope>
    <source>
        <strain evidence="4">JCM 14193</strain>
    </source>
</reference>
<sequence>MITLVCENCQHQQEEGRFCENCGKPISNDSGSNESPDQQEDQSQDQGQSQASESKSSNAQLDQAKNFTKNYWEYFISTLKNPNLALKQQESSYINGIITLVIMSLTLSLGVYFLLNGLFSQLVGGFGVDESVPFFGTVSRLVLGTILIAGTGLLALIISLKIGKVNQSFKTTLAQYGALAVPFSVLAILSIITGLSTSAQFTLILLFASLIAFTLVAPVLLTTYNLTKSGENGQFVYNSIASFFMTVIFMYILFNFYIDSLVNNLENMVMF</sequence>
<keyword evidence="4" id="KW-1185">Reference proteome</keyword>
<evidence type="ECO:0000256" key="2">
    <source>
        <dbReference type="SAM" id="Phobius"/>
    </source>
</evidence>
<feature type="region of interest" description="Disordered" evidence="1">
    <location>
        <begin position="25"/>
        <end position="60"/>
    </location>
</feature>
<evidence type="ECO:0000256" key="1">
    <source>
        <dbReference type="SAM" id="MobiDB-lite"/>
    </source>
</evidence>
<gene>
    <name evidence="3" type="ORF">GCM10008935_26830</name>
</gene>
<dbReference type="RefSeq" id="WP_343784376.1">
    <property type="nucleotide sequence ID" value="NZ_BAAACZ010000027.1"/>
</dbReference>
<feature type="transmembrane region" description="Helical" evidence="2">
    <location>
        <begin position="172"/>
        <end position="195"/>
    </location>
</feature>
<feature type="transmembrane region" description="Helical" evidence="2">
    <location>
        <begin position="93"/>
        <end position="114"/>
    </location>
</feature>
<keyword evidence="2" id="KW-0472">Membrane</keyword>
<proteinExistence type="predicted"/>
<accession>A0ABP3K239</accession>
<feature type="transmembrane region" description="Helical" evidence="2">
    <location>
        <begin position="201"/>
        <end position="223"/>
    </location>
</feature>
<keyword evidence="2" id="KW-0812">Transmembrane</keyword>
<dbReference type="Proteomes" id="UP001500740">
    <property type="component" value="Unassembled WGS sequence"/>
</dbReference>
<keyword evidence="2" id="KW-1133">Transmembrane helix</keyword>
<evidence type="ECO:0000313" key="3">
    <source>
        <dbReference type="EMBL" id="GAA0469597.1"/>
    </source>
</evidence>
<protein>
    <recommendedName>
        <fullName evidence="5">Zinc ribbon domain-containing protein</fullName>
    </recommendedName>
</protein>
<evidence type="ECO:0008006" key="5">
    <source>
        <dbReference type="Google" id="ProtNLM"/>
    </source>
</evidence>
<organism evidence="3 4">
    <name type="scientific">Alkalibacillus silvisoli</name>
    <dbReference type="NCBI Taxonomy" id="392823"/>
    <lineage>
        <taxon>Bacteria</taxon>
        <taxon>Bacillati</taxon>
        <taxon>Bacillota</taxon>
        <taxon>Bacilli</taxon>
        <taxon>Bacillales</taxon>
        <taxon>Bacillaceae</taxon>
        <taxon>Alkalibacillus</taxon>
    </lineage>
</organism>
<dbReference type="EMBL" id="BAAACZ010000027">
    <property type="protein sequence ID" value="GAA0469597.1"/>
    <property type="molecule type" value="Genomic_DNA"/>
</dbReference>
<feature type="transmembrane region" description="Helical" evidence="2">
    <location>
        <begin position="134"/>
        <end position="160"/>
    </location>
</feature>
<comment type="caution">
    <text evidence="3">The sequence shown here is derived from an EMBL/GenBank/DDBJ whole genome shotgun (WGS) entry which is preliminary data.</text>
</comment>